<dbReference type="EMBL" id="JARAKH010000012">
    <property type="protein sequence ID" value="KAK8399011.1"/>
    <property type="molecule type" value="Genomic_DNA"/>
</dbReference>
<dbReference type="AlphaFoldDB" id="A0AAW0UHL2"/>
<feature type="compositionally biased region" description="Polar residues" evidence="5">
    <location>
        <begin position="52"/>
        <end position="64"/>
    </location>
</feature>
<feature type="compositionally biased region" description="Low complexity" evidence="5">
    <location>
        <begin position="140"/>
        <end position="163"/>
    </location>
</feature>
<keyword evidence="3 6" id="KW-1133">Transmembrane helix</keyword>
<evidence type="ECO:0000256" key="3">
    <source>
        <dbReference type="ARBA" id="ARBA00022989"/>
    </source>
</evidence>
<evidence type="ECO:0000313" key="7">
    <source>
        <dbReference type="EMBL" id="KAK8399011.1"/>
    </source>
</evidence>
<feature type="region of interest" description="Disordered" evidence="5">
    <location>
        <begin position="21"/>
        <end position="102"/>
    </location>
</feature>
<feature type="region of interest" description="Disordered" evidence="5">
    <location>
        <begin position="135"/>
        <end position="186"/>
    </location>
</feature>
<feature type="compositionally biased region" description="Polar residues" evidence="5">
    <location>
        <begin position="164"/>
        <end position="175"/>
    </location>
</feature>
<keyword evidence="4 6" id="KW-0472">Membrane</keyword>
<feature type="compositionally biased region" description="Low complexity" evidence="5">
    <location>
        <begin position="588"/>
        <end position="612"/>
    </location>
</feature>
<evidence type="ECO:0000313" key="8">
    <source>
        <dbReference type="Proteomes" id="UP001487740"/>
    </source>
</evidence>
<comment type="subcellular location">
    <subcellularLocation>
        <location evidence="1">Membrane</location>
        <topology evidence="1">Multi-pass membrane protein</topology>
    </subcellularLocation>
</comment>
<keyword evidence="2 6" id="KW-0812">Transmembrane</keyword>
<dbReference type="GO" id="GO:0015271">
    <property type="term" value="F:outward rectifier potassium channel activity"/>
    <property type="evidence" value="ECO:0007669"/>
    <property type="project" value="TreeGrafter"/>
</dbReference>
<accession>A0AAW0UHL2</accession>
<dbReference type="PANTHER" id="PTHR11003:SF334">
    <property type="entry name" value="FI03418P"/>
    <property type="match status" value="1"/>
</dbReference>
<feature type="compositionally biased region" description="Low complexity" evidence="5">
    <location>
        <begin position="542"/>
        <end position="559"/>
    </location>
</feature>
<dbReference type="Gene3D" id="1.10.287.70">
    <property type="match status" value="1"/>
</dbReference>
<protein>
    <recommendedName>
        <fullName evidence="9">Potassium channel domain-containing protein</fullName>
    </recommendedName>
</protein>
<comment type="caution">
    <text evidence="7">The sequence shown here is derived from an EMBL/GenBank/DDBJ whole genome shotgun (WGS) entry which is preliminary data.</text>
</comment>
<feature type="transmembrane region" description="Helical" evidence="6">
    <location>
        <begin position="479"/>
        <end position="503"/>
    </location>
</feature>
<evidence type="ECO:0000256" key="4">
    <source>
        <dbReference type="ARBA" id="ARBA00023136"/>
    </source>
</evidence>
<dbReference type="PANTHER" id="PTHR11003">
    <property type="entry name" value="POTASSIUM CHANNEL, SUBFAMILY K"/>
    <property type="match status" value="1"/>
</dbReference>
<dbReference type="GO" id="GO:0005886">
    <property type="term" value="C:plasma membrane"/>
    <property type="evidence" value="ECO:0007669"/>
    <property type="project" value="TreeGrafter"/>
</dbReference>
<name>A0AAW0UHL2_SCYPA</name>
<proteinExistence type="predicted"/>
<dbReference type="GO" id="GO:0030322">
    <property type="term" value="P:stabilization of membrane potential"/>
    <property type="evidence" value="ECO:0007669"/>
    <property type="project" value="TreeGrafter"/>
</dbReference>
<sequence length="759" mass="81082">MPSSGWLTALTRHFARAPELSPAHATHCGPAGGNGVSTVSTHLPAEDGTPVARSTLTRPTTPWSLDTLDEEIQRTEQEQEGSGAAGRRSSPTSPPKDATQSTPITHYHYHAHPGTCTGRLGASDVRDLSLMEEAAPHLPRPASAPRACRPPSATSRPPSVASRHSTPVHPTQQGHASPPSDPSAVQLPAQVEDPQEWAGEDGTEGRGHYYIPPVIPPLFDRPLAAPTPASTRCNTPVWDLDGEKRVRFLEPEVVAQEAPSRPDSVSSQYSHIVKNSTRYAFQPSQPLTAEQGPHNPRFCNCPCHFLPIGRRSVGVQVKRTDPEPPRPRHYRLYFTPTTRGLQQGNIGTRSLALASRALFSQVGLVVVVVAWWVAGAVVFSRVEGAAEHETVSKMAELRTDLVLGLATELRQVLPYDVVWRTKIETYMGKMEAAVLDAARAGYASRAPTWTMAGALLYSASLTTLVGPGGMTLRTGFSRVFAVLFSLVGAPLVLLLAISGAFTVREGVGKAWAWRCGRGRQGKVGESAVVEGRTGQYGGGAPPEGEAAIRPASSSSSARSTPNGPGELASRVSDKQKSEMHQASRVPALDSTLRSSSLSTPRDSDQSSSGSPPAQDTPQYASAGGEQSFVGVNPALQRRIAMGPRRQIPPRRGQSPVPWAVYLGLVVAYIVLGLVVFAPIQRWSLPSSVYIVVSTLLTLDHDGLGERHLVGSSKVVVPYVLYMLVGLVLVAALVISVWSSLCASLVTTGKYLAVVRPTPR</sequence>
<evidence type="ECO:0008006" key="9">
    <source>
        <dbReference type="Google" id="ProtNLM"/>
    </source>
</evidence>
<feature type="transmembrane region" description="Helical" evidence="6">
    <location>
        <begin position="358"/>
        <end position="379"/>
    </location>
</feature>
<reference evidence="7 8" key="1">
    <citation type="submission" date="2023-03" db="EMBL/GenBank/DDBJ databases">
        <title>High-quality genome of Scylla paramamosain provides insights in environmental adaptation.</title>
        <authorList>
            <person name="Zhang L."/>
        </authorList>
    </citation>
    <scope>NUCLEOTIDE SEQUENCE [LARGE SCALE GENOMIC DNA]</scope>
    <source>
        <strain evidence="7">LZ_2023a</strain>
        <tissue evidence="7">Muscle</tissue>
    </source>
</reference>
<gene>
    <name evidence="7" type="ORF">O3P69_004244</name>
</gene>
<feature type="transmembrane region" description="Helical" evidence="6">
    <location>
        <begin position="718"/>
        <end position="745"/>
    </location>
</feature>
<evidence type="ECO:0000256" key="1">
    <source>
        <dbReference type="ARBA" id="ARBA00004141"/>
    </source>
</evidence>
<keyword evidence="8" id="KW-1185">Reference proteome</keyword>
<feature type="region of interest" description="Disordered" evidence="5">
    <location>
        <begin position="522"/>
        <end position="625"/>
    </location>
</feature>
<feature type="transmembrane region" description="Helical" evidence="6">
    <location>
        <begin position="449"/>
        <end position="467"/>
    </location>
</feature>
<evidence type="ECO:0000256" key="2">
    <source>
        <dbReference type="ARBA" id="ARBA00022692"/>
    </source>
</evidence>
<dbReference type="GO" id="GO:0022841">
    <property type="term" value="F:potassium ion leak channel activity"/>
    <property type="evidence" value="ECO:0007669"/>
    <property type="project" value="TreeGrafter"/>
</dbReference>
<dbReference type="Proteomes" id="UP001487740">
    <property type="component" value="Unassembled WGS sequence"/>
</dbReference>
<dbReference type="SUPFAM" id="SSF81324">
    <property type="entry name" value="Voltage-gated potassium channels"/>
    <property type="match status" value="2"/>
</dbReference>
<feature type="compositionally biased region" description="Basic and acidic residues" evidence="5">
    <location>
        <begin position="571"/>
        <end position="581"/>
    </location>
</feature>
<evidence type="ECO:0000256" key="6">
    <source>
        <dbReference type="SAM" id="Phobius"/>
    </source>
</evidence>
<organism evidence="7 8">
    <name type="scientific">Scylla paramamosain</name>
    <name type="common">Mud crab</name>
    <dbReference type="NCBI Taxonomy" id="85552"/>
    <lineage>
        <taxon>Eukaryota</taxon>
        <taxon>Metazoa</taxon>
        <taxon>Ecdysozoa</taxon>
        <taxon>Arthropoda</taxon>
        <taxon>Crustacea</taxon>
        <taxon>Multicrustacea</taxon>
        <taxon>Malacostraca</taxon>
        <taxon>Eumalacostraca</taxon>
        <taxon>Eucarida</taxon>
        <taxon>Decapoda</taxon>
        <taxon>Pleocyemata</taxon>
        <taxon>Brachyura</taxon>
        <taxon>Eubrachyura</taxon>
        <taxon>Portunoidea</taxon>
        <taxon>Portunidae</taxon>
        <taxon>Portuninae</taxon>
        <taxon>Scylla</taxon>
    </lineage>
</organism>
<dbReference type="InterPro" id="IPR003280">
    <property type="entry name" value="2pore_dom_K_chnl"/>
</dbReference>
<feature type="transmembrane region" description="Helical" evidence="6">
    <location>
        <begin position="658"/>
        <end position="679"/>
    </location>
</feature>
<evidence type="ECO:0000256" key="5">
    <source>
        <dbReference type="SAM" id="MobiDB-lite"/>
    </source>
</evidence>